<protein>
    <submittedName>
        <fullName evidence="4">Phospholipid/cholesterol/gamma-HCH transport system substrate-binding protein</fullName>
    </submittedName>
</protein>
<evidence type="ECO:0000313" key="4">
    <source>
        <dbReference type="EMBL" id="TQJ05550.1"/>
    </source>
</evidence>
<dbReference type="Proteomes" id="UP000320876">
    <property type="component" value="Unassembled WGS sequence"/>
</dbReference>
<dbReference type="NCBIfam" id="TIGR00996">
    <property type="entry name" value="Mtu_fam_mce"/>
    <property type="match status" value="1"/>
</dbReference>
<feature type="domain" description="Mce/MlaD" evidence="2">
    <location>
        <begin position="47"/>
        <end position="124"/>
    </location>
</feature>
<dbReference type="Pfam" id="PF11887">
    <property type="entry name" value="Mce4_CUP1"/>
    <property type="match status" value="1"/>
</dbReference>
<evidence type="ECO:0000259" key="3">
    <source>
        <dbReference type="Pfam" id="PF11887"/>
    </source>
</evidence>
<dbReference type="GO" id="GO:0005576">
    <property type="term" value="C:extracellular region"/>
    <property type="evidence" value="ECO:0007669"/>
    <property type="project" value="TreeGrafter"/>
</dbReference>
<dbReference type="InterPro" id="IPR024516">
    <property type="entry name" value="Mce_C"/>
</dbReference>
<evidence type="ECO:0000313" key="5">
    <source>
        <dbReference type="Proteomes" id="UP000320876"/>
    </source>
</evidence>
<dbReference type="AlphaFoldDB" id="A0A542DR34"/>
<feature type="chain" id="PRO_5021957013" evidence="1">
    <location>
        <begin position="26"/>
        <end position="332"/>
    </location>
</feature>
<gene>
    <name evidence="4" type="ORF">FB471_5387</name>
</gene>
<accession>A0A542DR34</accession>
<feature type="signal peptide" evidence="1">
    <location>
        <begin position="1"/>
        <end position="25"/>
    </location>
</feature>
<dbReference type="InterPro" id="IPR003399">
    <property type="entry name" value="Mce/MlaD"/>
</dbReference>
<dbReference type="Pfam" id="PF02470">
    <property type="entry name" value="MlaD"/>
    <property type="match status" value="1"/>
</dbReference>
<evidence type="ECO:0000256" key="1">
    <source>
        <dbReference type="SAM" id="SignalP"/>
    </source>
</evidence>
<dbReference type="PROSITE" id="PS51257">
    <property type="entry name" value="PROKAR_LIPOPROTEIN"/>
    <property type="match status" value="1"/>
</dbReference>
<proteinExistence type="predicted"/>
<keyword evidence="5" id="KW-1185">Reference proteome</keyword>
<evidence type="ECO:0000259" key="2">
    <source>
        <dbReference type="Pfam" id="PF02470"/>
    </source>
</evidence>
<dbReference type="PANTHER" id="PTHR33371:SF15">
    <property type="entry name" value="LIPOPROTEIN LPRN"/>
    <property type="match status" value="1"/>
</dbReference>
<feature type="domain" description="Mammalian cell entry C-terminal" evidence="3">
    <location>
        <begin position="131"/>
        <end position="303"/>
    </location>
</feature>
<organism evidence="4 5">
    <name type="scientific">Amycolatopsis cihanbeyliensis</name>
    <dbReference type="NCBI Taxonomy" id="1128664"/>
    <lineage>
        <taxon>Bacteria</taxon>
        <taxon>Bacillati</taxon>
        <taxon>Actinomycetota</taxon>
        <taxon>Actinomycetes</taxon>
        <taxon>Pseudonocardiales</taxon>
        <taxon>Pseudonocardiaceae</taxon>
        <taxon>Amycolatopsis</taxon>
    </lineage>
</organism>
<dbReference type="OrthoDB" id="9774928at2"/>
<sequence length="332" mass="35634">MRGRKRRLGALAAVLVLVGVTTGCSQEGFDGIYDVPLPGGPDLGESPYHVTASFTNVLDLVPQSGVRVNDVGVGKVQEIELAHDGQTALVTLAVRGDVRLPANAVARLRQSSVLGEKFVELAPPELEQSRGTLAEGADIPVERTNRNTEIEEVFGALSLLLNGGGVAQIQTITRELNTALGGREQETRELFANLNTLVTGLDEHRDEITRALEGVAKLGKTLSGRTDQIDTTLTDLTPGIETLSQQREQLVTLLKSLANLSDVAVETVNKSKEDLVADLRALEPILRRLAESGDALPKAMEMLLTYPFPDSALEAIKGDYLNTYLNFDSATG</sequence>
<dbReference type="PANTHER" id="PTHR33371">
    <property type="entry name" value="INTERMEMBRANE PHOSPHOLIPID TRANSPORT SYSTEM BINDING PROTEIN MLAD-RELATED"/>
    <property type="match status" value="1"/>
</dbReference>
<dbReference type="RefSeq" id="WP_142001060.1">
    <property type="nucleotide sequence ID" value="NZ_VFML01000001.1"/>
</dbReference>
<dbReference type="EMBL" id="VFML01000001">
    <property type="protein sequence ID" value="TQJ05550.1"/>
    <property type="molecule type" value="Genomic_DNA"/>
</dbReference>
<reference evidence="4 5" key="1">
    <citation type="submission" date="2019-06" db="EMBL/GenBank/DDBJ databases">
        <title>Sequencing the genomes of 1000 actinobacteria strains.</title>
        <authorList>
            <person name="Klenk H.-P."/>
        </authorList>
    </citation>
    <scope>NUCLEOTIDE SEQUENCE [LARGE SCALE GENOMIC DNA]</scope>
    <source>
        <strain evidence="4 5">DSM 45679</strain>
    </source>
</reference>
<dbReference type="InterPro" id="IPR005693">
    <property type="entry name" value="Mce"/>
</dbReference>
<dbReference type="InterPro" id="IPR052336">
    <property type="entry name" value="MlaD_Phospholipid_Transporter"/>
</dbReference>
<keyword evidence="1" id="KW-0732">Signal</keyword>
<comment type="caution">
    <text evidence="4">The sequence shown here is derived from an EMBL/GenBank/DDBJ whole genome shotgun (WGS) entry which is preliminary data.</text>
</comment>
<name>A0A542DR34_AMYCI</name>